<name>A0A5N6NQN8_9ASTR</name>
<reference evidence="1 2" key="1">
    <citation type="submission" date="2019-05" db="EMBL/GenBank/DDBJ databases">
        <title>Mikania micrantha, genome provides insights into the molecular mechanism of rapid growth.</title>
        <authorList>
            <person name="Liu B."/>
        </authorList>
    </citation>
    <scope>NUCLEOTIDE SEQUENCE [LARGE SCALE GENOMIC DNA]</scope>
    <source>
        <strain evidence="1">NLD-2019</strain>
        <tissue evidence="1">Leaf</tissue>
    </source>
</reference>
<accession>A0A5N6NQN8</accession>
<comment type="caution">
    <text evidence="1">The sequence shown here is derived from an EMBL/GenBank/DDBJ whole genome shotgun (WGS) entry which is preliminary data.</text>
</comment>
<dbReference type="Proteomes" id="UP000326396">
    <property type="component" value="Linkage Group LG17"/>
</dbReference>
<keyword evidence="2" id="KW-1185">Reference proteome</keyword>
<evidence type="ECO:0000313" key="2">
    <source>
        <dbReference type="Proteomes" id="UP000326396"/>
    </source>
</evidence>
<proteinExistence type="predicted"/>
<evidence type="ECO:0000313" key="1">
    <source>
        <dbReference type="EMBL" id="KAD5317092.1"/>
    </source>
</evidence>
<protein>
    <submittedName>
        <fullName evidence="1">Uncharacterized protein</fullName>
    </submittedName>
</protein>
<organism evidence="1 2">
    <name type="scientific">Mikania micrantha</name>
    <name type="common">bitter vine</name>
    <dbReference type="NCBI Taxonomy" id="192012"/>
    <lineage>
        <taxon>Eukaryota</taxon>
        <taxon>Viridiplantae</taxon>
        <taxon>Streptophyta</taxon>
        <taxon>Embryophyta</taxon>
        <taxon>Tracheophyta</taxon>
        <taxon>Spermatophyta</taxon>
        <taxon>Magnoliopsida</taxon>
        <taxon>eudicotyledons</taxon>
        <taxon>Gunneridae</taxon>
        <taxon>Pentapetalae</taxon>
        <taxon>asterids</taxon>
        <taxon>campanulids</taxon>
        <taxon>Asterales</taxon>
        <taxon>Asteraceae</taxon>
        <taxon>Asteroideae</taxon>
        <taxon>Heliantheae alliance</taxon>
        <taxon>Eupatorieae</taxon>
        <taxon>Mikania</taxon>
    </lineage>
</organism>
<gene>
    <name evidence="1" type="ORF">E3N88_17038</name>
</gene>
<dbReference type="AlphaFoldDB" id="A0A5N6NQN8"/>
<dbReference type="EMBL" id="SZYD01000009">
    <property type="protein sequence ID" value="KAD5317092.1"/>
    <property type="molecule type" value="Genomic_DNA"/>
</dbReference>
<sequence length="101" mass="11592">MVEIGEVEKTIHRRQARETTGIKDALLSIFRFLHSRCLRRDDFRLPTVLSRSPEPDCRREEYRVRTWFPLLIPLSNSLSVPAIGFPALFNGHSGCPPTQST</sequence>